<gene>
    <name evidence="2" type="ORF">TNCV_2348901</name>
</gene>
<dbReference type="AlphaFoldDB" id="A0A8X6SRU2"/>
<feature type="region of interest" description="Disordered" evidence="1">
    <location>
        <begin position="46"/>
        <end position="79"/>
    </location>
</feature>
<proteinExistence type="predicted"/>
<organism evidence="2 3">
    <name type="scientific">Trichonephila clavipes</name>
    <name type="common">Golden silk orbweaver</name>
    <name type="synonym">Nephila clavipes</name>
    <dbReference type="NCBI Taxonomy" id="2585209"/>
    <lineage>
        <taxon>Eukaryota</taxon>
        <taxon>Metazoa</taxon>
        <taxon>Ecdysozoa</taxon>
        <taxon>Arthropoda</taxon>
        <taxon>Chelicerata</taxon>
        <taxon>Arachnida</taxon>
        <taxon>Araneae</taxon>
        <taxon>Araneomorphae</taxon>
        <taxon>Entelegynae</taxon>
        <taxon>Araneoidea</taxon>
        <taxon>Nephilidae</taxon>
        <taxon>Trichonephila</taxon>
    </lineage>
</organism>
<accession>A0A8X6SRU2</accession>
<comment type="caution">
    <text evidence="2">The sequence shown here is derived from an EMBL/GenBank/DDBJ whole genome shotgun (WGS) entry which is preliminary data.</text>
</comment>
<evidence type="ECO:0000256" key="1">
    <source>
        <dbReference type="SAM" id="MobiDB-lite"/>
    </source>
</evidence>
<reference evidence="2" key="1">
    <citation type="submission" date="2020-08" db="EMBL/GenBank/DDBJ databases">
        <title>Multicomponent nature underlies the extraordinary mechanical properties of spider dragline silk.</title>
        <authorList>
            <person name="Kono N."/>
            <person name="Nakamura H."/>
            <person name="Mori M."/>
            <person name="Yoshida Y."/>
            <person name="Ohtoshi R."/>
            <person name="Malay A.D."/>
            <person name="Moran D.A.P."/>
            <person name="Tomita M."/>
            <person name="Numata K."/>
            <person name="Arakawa K."/>
        </authorList>
    </citation>
    <scope>NUCLEOTIDE SEQUENCE</scope>
</reference>
<protein>
    <submittedName>
        <fullName evidence="2">Uncharacterized protein</fullName>
    </submittedName>
</protein>
<keyword evidence="3" id="KW-1185">Reference proteome</keyword>
<sequence>MVLAVVDTTHSVMFPPSHNITLVSVDQEDMGIYQINVTYCHDDNLVARPSKERREKKQKEEGSGLDKKKGTTWRSERTW</sequence>
<name>A0A8X6SRU2_TRICX</name>
<dbReference type="EMBL" id="BMAU01021338">
    <property type="protein sequence ID" value="GFY16245.1"/>
    <property type="molecule type" value="Genomic_DNA"/>
</dbReference>
<dbReference type="Proteomes" id="UP000887159">
    <property type="component" value="Unassembled WGS sequence"/>
</dbReference>
<evidence type="ECO:0000313" key="2">
    <source>
        <dbReference type="EMBL" id="GFY16245.1"/>
    </source>
</evidence>
<evidence type="ECO:0000313" key="3">
    <source>
        <dbReference type="Proteomes" id="UP000887159"/>
    </source>
</evidence>